<evidence type="ECO:0000313" key="2">
    <source>
        <dbReference type="Proteomes" id="UP000432350"/>
    </source>
</evidence>
<organism evidence="1 2">
    <name type="scientific">Sphingobacterium multivorum</name>
    <dbReference type="NCBI Taxonomy" id="28454"/>
    <lineage>
        <taxon>Bacteria</taxon>
        <taxon>Pseudomonadati</taxon>
        <taxon>Bacteroidota</taxon>
        <taxon>Sphingobacteriia</taxon>
        <taxon>Sphingobacteriales</taxon>
        <taxon>Sphingobacteriaceae</taxon>
        <taxon>Sphingobacterium</taxon>
    </lineage>
</organism>
<evidence type="ECO:0000313" key="1">
    <source>
        <dbReference type="EMBL" id="VXC56609.1"/>
    </source>
</evidence>
<dbReference type="AlphaFoldDB" id="A0A653ZNZ0"/>
<accession>A0A653ZNZ0</accession>
<name>A0A653ZNZ0_SPHMU</name>
<reference evidence="1 2" key="1">
    <citation type="submission" date="2019-10" db="EMBL/GenBank/DDBJ databases">
        <authorList>
            <person name="Karimi E."/>
        </authorList>
    </citation>
    <scope>NUCLEOTIDE SEQUENCE [LARGE SCALE GENOMIC DNA]</scope>
    <source>
        <strain evidence="1">Sphingobacterium sp. 8BC</strain>
    </source>
</reference>
<gene>
    <name evidence="1" type="ORF">SPHINGO8BC_140250</name>
</gene>
<protein>
    <submittedName>
        <fullName evidence="1">Uncharacterized protein</fullName>
    </submittedName>
</protein>
<dbReference type="Proteomes" id="UP000432350">
    <property type="component" value="Unassembled WGS sequence"/>
</dbReference>
<proteinExistence type="predicted"/>
<dbReference type="EMBL" id="CABWMV010000006">
    <property type="protein sequence ID" value="VXC56609.1"/>
    <property type="molecule type" value="Genomic_DNA"/>
</dbReference>
<sequence>MDFESIEKNPNMLSILTYLGDLFTEDKIELKSIYEYLLIDVDLLNN</sequence>